<dbReference type="InterPro" id="IPR025285">
    <property type="entry name" value="DUF4145"/>
</dbReference>
<evidence type="ECO:0000313" key="3">
    <source>
        <dbReference type="Proteomes" id="UP000501868"/>
    </source>
</evidence>
<evidence type="ECO:0000259" key="1">
    <source>
        <dbReference type="Pfam" id="PF13643"/>
    </source>
</evidence>
<reference evidence="2 3" key="1">
    <citation type="submission" date="2020-04" db="EMBL/GenBank/DDBJ databases">
        <title>Genome-Wide Identification of 5-Methylcytosine Sites in Bacterial Genomes By High-Throughput Sequencing of MspJI Restriction Fragments.</title>
        <authorList>
            <person name="Wu V."/>
        </authorList>
    </citation>
    <scope>NUCLEOTIDE SEQUENCE [LARGE SCALE GENOMIC DNA]</scope>
    <source>
        <strain evidence="2 3">S2</strain>
    </source>
</reference>
<reference evidence="2 3" key="2">
    <citation type="submission" date="2020-04" db="EMBL/GenBank/DDBJ databases">
        <authorList>
            <person name="Fomenkov A."/>
            <person name="Anton B.P."/>
            <person name="Roberts R.J."/>
        </authorList>
    </citation>
    <scope>NUCLEOTIDE SEQUENCE [LARGE SCALE GENOMIC DNA]</scope>
    <source>
        <strain evidence="2 3">S2</strain>
    </source>
</reference>
<protein>
    <submittedName>
        <fullName evidence="2">DNA phosphorothioation-dependent restriction protein DptF</fullName>
    </submittedName>
</protein>
<proteinExistence type="predicted"/>
<dbReference type="NCBIfam" id="TIGR03238">
    <property type="entry name" value="dnd_assoc_3"/>
    <property type="match status" value="1"/>
</dbReference>
<organism evidence="2 3">
    <name type="scientific">Priestia megaterium</name>
    <name type="common">Bacillus megaterium</name>
    <dbReference type="NCBI Taxonomy" id="1404"/>
    <lineage>
        <taxon>Bacteria</taxon>
        <taxon>Bacillati</taxon>
        <taxon>Bacillota</taxon>
        <taxon>Bacilli</taxon>
        <taxon>Bacillales</taxon>
        <taxon>Bacillaceae</taxon>
        <taxon>Priestia</taxon>
    </lineage>
</organism>
<accession>A0A6H1P503</accession>
<evidence type="ECO:0000313" key="2">
    <source>
        <dbReference type="EMBL" id="QIZ08497.1"/>
    </source>
</evidence>
<dbReference type="Proteomes" id="UP000501868">
    <property type="component" value="Chromosome"/>
</dbReference>
<name>A0A6H1P503_PRIMG</name>
<feature type="domain" description="DUF4145" evidence="1">
    <location>
        <begin position="27"/>
        <end position="108"/>
    </location>
</feature>
<gene>
    <name evidence="2" type="primary">dptF</name>
    <name evidence="2" type="ORF">HFZ78_18770</name>
</gene>
<sequence length="760" mass="88751">MGKQEFAFAFINEGNPEWAQLARDFEKLLFTDIEAALMKARKLTEHLIEDVYIKEEIDYPKYAKHAERIMILKNSGVVDEDLFKAIDRIRRMGNFAVHDKQPIPFSDGLKVHFNLYSILKWYTESYLSFEIKVPEYQDPKPENLDAIMDDKFKKLLQEYLPNYLKELGPINRGTSPEKEYDSQDELKMPTLHGSHLLYQLNKLRESSQGAVEGFKGLSEFKQYLHVKRSIEEKLEAHVRESAYVSGSKLIFLCGSVGDGKSHLLAHLATKMPEIMNRFKKHNDATESFNPRKNSLDTLAEVLDAFSDNNIDTSDEKLILAINLGVLNNFIESHYADQKYQKLKEFISSANVFEANTITIPLENEHFVLVNFADYKTFELTVDGPVSSYLFELFQRITQQREDNPFYQAYLKDKEELKVNPLLINFEMFSGDSVQKQIIQLIIKTITKDKVIVSSRALLNFIYDILAPASVDEIRTSDFIDMLPSLLPNLLFEGIEKSHFLRMLANHDPIHRRIKGLDEKLISLNNAGSYYMFFRDVIYDPAAQNWMNLLEPIEEVGLLDKDTKRELSELFIRSTFLYESHLQNAFQDNVYSNYMKYLYAYNTDKKPMLQNLYYEIEKAIYLWKGSPKNNYLYIDDEGSNIRIAEPLHLKKAPITIKNEKSDVVERFTPTLFLGFRCEPQPIVHEVEIDLPLYGMVNRVLNGYRLNKKDREDSIQFIDFIEKLLPFGKQQEEILIRDNEHHLSFRLQFDADFEVYSFSREQ</sequence>
<dbReference type="EMBL" id="CP051128">
    <property type="protein sequence ID" value="QIZ08497.1"/>
    <property type="molecule type" value="Genomic_DNA"/>
</dbReference>
<dbReference type="Pfam" id="PF13643">
    <property type="entry name" value="DUF4145"/>
    <property type="match status" value="1"/>
</dbReference>
<dbReference type="AlphaFoldDB" id="A0A6H1P503"/>
<dbReference type="InterPro" id="IPR017647">
    <property type="entry name" value="Dnd_assoc_3"/>
</dbReference>